<dbReference type="RefSeq" id="WP_074659558.1">
    <property type="nucleotide sequence ID" value="NZ_MUGV01000029.1"/>
</dbReference>
<reference evidence="1 2" key="1">
    <citation type="submission" date="2016-11" db="EMBL/GenBank/DDBJ databases">
        <title>Whole genomes of Flavobacteriaceae.</title>
        <authorList>
            <person name="Stine C."/>
            <person name="Li C."/>
            <person name="Tadesse D."/>
        </authorList>
    </citation>
    <scope>NUCLEOTIDE SEQUENCE [LARGE SCALE GENOMIC DNA]</scope>
    <source>
        <strain evidence="1 2">DSM 15937</strain>
    </source>
</reference>
<dbReference type="Proteomes" id="UP000198382">
    <property type="component" value="Unassembled WGS sequence"/>
</dbReference>
<organism evidence="1 2">
    <name type="scientific">Flavobacterium frigidimaris</name>
    <dbReference type="NCBI Taxonomy" id="262320"/>
    <lineage>
        <taxon>Bacteria</taxon>
        <taxon>Pseudomonadati</taxon>
        <taxon>Bacteroidota</taxon>
        <taxon>Flavobacteriia</taxon>
        <taxon>Flavobacteriales</taxon>
        <taxon>Flavobacteriaceae</taxon>
        <taxon>Flavobacterium</taxon>
    </lineage>
</organism>
<evidence type="ECO:0000313" key="2">
    <source>
        <dbReference type="Proteomes" id="UP000198382"/>
    </source>
</evidence>
<proteinExistence type="predicted"/>
<sequence>MYADWHSCLQAGRQSSTQACKCTDRSEGVPAVQHYQEETKIFFQKKTEKGKKEKESNLKGRDAVRQKGIGISPEGCLVRNEQGIMPKSFCLTAKARHTFGFFLIISFDKNINNNR</sequence>
<comment type="caution">
    <text evidence="1">The sequence shown here is derived from an EMBL/GenBank/DDBJ whole genome shotgun (WGS) entry which is preliminary data.</text>
</comment>
<dbReference type="EMBL" id="MUGV01000029">
    <property type="protein sequence ID" value="OXA77246.1"/>
    <property type="molecule type" value="Genomic_DNA"/>
</dbReference>
<keyword evidence="2" id="KW-1185">Reference proteome</keyword>
<evidence type="ECO:0000313" key="1">
    <source>
        <dbReference type="EMBL" id="OXA77246.1"/>
    </source>
</evidence>
<protein>
    <submittedName>
        <fullName evidence="1">Uncharacterized protein</fullName>
    </submittedName>
</protein>
<name>A0ABX4BLU8_FLAFR</name>
<gene>
    <name evidence="1" type="ORF">B0A65_16430</name>
</gene>
<accession>A0ABX4BLU8</accession>